<keyword evidence="4" id="KW-0132">Cell division</keyword>
<feature type="coiled-coil region" evidence="8">
    <location>
        <begin position="305"/>
        <end position="439"/>
    </location>
</feature>
<dbReference type="EMBL" id="JAPDMZ010000029">
    <property type="protein sequence ID" value="KAK0555287.1"/>
    <property type="molecule type" value="Genomic_DNA"/>
</dbReference>
<evidence type="ECO:0000256" key="3">
    <source>
        <dbReference type="ARBA" id="ARBA00022019"/>
    </source>
</evidence>
<comment type="similarity">
    <text evidence="2">Belongs to the MAD1 family.</text>
</comment>
<comment type="caution">
    <text evidence="10">The sequence shown here is derived from an EMBL/GenBank/DDBJ whole genome shotgun (WGS) entry which is preliminary data.</text>
</comment>
<dbReference type="SUPFAM" id="SSF75704">
    <property type="entry name" value="Mitotic arrest deficient-like 1, Mad1"/>
    <property type="match status" value="1"/>
</dbReference>
<dbReference type="Proteomes" id="UP001176517">
    <property type="component" value="Unassembled WGS sequence"/>
</dbReference>
<dbReference type="GO" id="GO:0005635">
    <property type="term" value="C:nuclear envelope"/>
    <property type="evidence" value="ECO:0007669"/>
    <property type="project" value="TreeGrafter"/>
</dbReference>
<dbReference type="GO" id="GO:0000776">
    <property type="term" value="C:kinetochore"/>
    <property type="evidence" value="ECO:0007669"/>
    <property type="project" value="TreeGrafter"/>
</dbReference>
<dbReference type="GO" id="GO:0051315">
    <property type="term" value="P:attachment of mitotic spindle microtubules to kinetochore"/>
    <property type="evidence" value="ECO:0007669"/>
    <property type="project" value="TreeGrafter"/>
</dbReference>
<keyword evidence="8" id="KW-0175">Coiled coil</keyword>
<feature type="region of interest" description="Disordered" evidence="9">
    <location>
        <begin position="592"/>
        <end position="660"/>
    </location>
</feature>
<feature type="region of interest" description="Disordered" evidence="9">
    <location>
        <begin position="1"/>
        <end position="197"/>
    </location>
</feature>
<dbReference type="Gene3D" id="3.30.457.60">
    <property type="match status" value="1"/>
</dbReference>
<evidence type="ECO:0000256" key="5">
    <source>
        <dbReference type="ARBA" id="ARBA00022776"/>
    </source>
</evidence>
<protein>
    <recommendedName>
        <fullName evidence="3">Spindle assembly checkpoint component MAD1</fullName>
    </recommendedName>
</protein>
<organism evidence="10 11">
    <name type="scientific">Tilletia horrida</name>
    <dbReference type="NCBI Taxonomy" id="155126"/>
    <lineage>
        <taxon>Eukaryota</taxon>
        <taxon>Fungi</taxon>
        <taxon>Dikarya</taxon>
        <taxon>Basidiomycota</taxon>
        <taxon>Ustilaginomycotina</taxon>
        <taxon>Exobasidiomycetes</taxon>
        <taxon>Tilletiales</taxon>
        <taxon>Tilletiaceae</taxon>
        <taxon>Tilletia</taxon>
    </lineage>
</organism>
<feature type="compositionally biased region" description="Polar residues" evidence="9">
    <location>
        <begin position="650"/>
        <end position="660"/>
    </location>
</feature>
<feature type="compositionally biased region" description="Basic and acidic residues" evidence="9">
    <location>
        <begin position="1004"/>
        <end position="1014"/>
    </location>
</feature>
<feature type="compositionally biased region" description="Low complexity" evidence="9">
    <location>
        <begin position="9"/>
        <end position="69"/>
    </location>
</feature>
<dbReference type="Gene3D" id="6.10.250.90">
    <property type="match status" value="1"/>
</dbReference>
<keyword evidence="5" id="KW-0498">Mitosis</keyword>
<feature type="coiled-coil region" evidence="8">
    <location>
        <begin position="665"/>
        <end position="747"/>
    </location>
</feature>
<evidence type="ECO:0000313" key="11">
    <source>
        <dbReference type="Proteomes" id="UP001176517"/>
    </source>
</evidence>
<dbReference type="PANTHER" id="PTHR23168:SF0">
    <property type="entry name" value="MITOTIC SPINDLE ASSEMBLY CHECKPOINT PROTEIN MAD1"/>
    <property type="match status" value="1"/>
</dbReference>
<keyword evidence="10" id="KW-0808">Transferase</keyword>
<evidence type="ECO:0000313" key="10">
    <source>
        <dbReference type="EMBL" id="KAK0555287.1"/>
    </source>
</evidence>
<dbReference type="GO" id="GO:0051301">
    <property type="term" value="P:cell division"/>
    <property type="evidence" value="ECO:0007669"/>
    <property type="project" value="UniProtKB-KW"/>
</dbReference>
<evidence type="ECO:0000256" key="9">
    <source>
        <dbReference type="SAM" id="MobiDB-lite"/>
    </source>
</evidence>
<feature type="compositionally biased region" description="Polar residues" evidence="9">
    <location>
        <begin position="809"/>
        <end position="820"/>
    </location>
</feature>
<dbReference type="Pfam" id="PF05557">
    <property type="entry name" value="MAD"/>
    <property type="match status" value="1"/>
</dbReference>
<evidence type="ECO:0000256" key="7">
    <source>
        <dbReference type="ARBA" id="ARBA00023306"/>
    </source>
</evidence>
<keyword evidence="6" id="KW-0539">Nucleus</keyword>
<feature type="compositionally biased region" description="Low complexity" evidence="9">
    <location>
        <begin position="138"/>
        <end position="159"/>
    </location>
</feature>
<feature type="region of interest" description="Disordered" evidence="9">
    <location>
        <begin position="984"/>
        <end position="1014"/>
    </location>
</feature>
<keyword evidence="7" id="KW-0131">Cell cycle</keyword>
<evidence type="ECO:0000256" key="6">
    <source>
        <dbReference type="ARBA" id="ARBA00023242"/>
    </source>
</evidence>
<feature type="compositionally biased region" description="Low complexity" evidence="9">
    <location>
        <begin position="609"/>
        <end position="622"/>
    </location>
</feature>
<feature type="compositionally biased region" description="Low complexity" evidence="9">
    <location>
        <begin position="167"/>
        <end position="184"/>
    </location>
</feature>
<sequence length="1014" mass="107914">MVAPSSRIASVNGSSKSGASSIPGAAAAAGRATSAQPVATTTSASGSSSSLLPPRRAPSPSQAAFSSTSRIPAAGGAAAGSRLPGPASAGSRFGFGGGSTAGPASSSIKRPFSAVGSSSESSGPSKRLASALNATQQRATALPPRPSSRASVASSTGSGPALDVTNTSSTQAVAPPSSTSSASKVPDHLLSGPPSESAEYMLSVMKNEYERRSLVHRQELAALEKQLGGKVRELSRAEKRASEVLDEWEREREERAEKDDEARAAQERLGGELEEVRKSYTALLGEHEALQATHSTLATQTESELGSLRLAKAQWDAERVQLEEEAKLAREAQVRAEEEREALEKVLEEEAERTREVEERARATASGWGSREEAEAVEKEIKRQAIHIQGLEATIEKLRQENKFHTDTATNIELLREEKRSLESKLRGMEDLRQALAAAEAGAIASAEENAAWKNAVEGVLRSGPDASRVADLLETQEVIVLPEFGVAQSDGQEGLTPPIAQAQLSNVLNVLAALHTRASIQASSLAELRARLTELEESGAQHAQERDARGRELAEVKASLTRAERAEQRSRAELGRYREMLDSYEAERIKFQNGGGGGSSSSGHEDGATTAAAAAGTADTKGGVGDAEGDDLLEDDAPPAKVEDAPNRGRSSVGPSSEASLARIASLEGLVDELRAQCESVSVELEGARREVARLEEALSLASVDTGAAAKVKELNKALEGSKAEYEQLFKDAEALSKENDKLLERVGRGEFDTTKEKCWTLNKTPASEHFAVRTAQLEALKKENEDLLKRLDEVNSVAAAAPLPPTSADSAAATNGEQDTAAESGAGSGAGALVPRQVVENFKKDIQDLNKSIQAKDKAMLRLKQVFNKKATEFREVIQSLFGYKIRFLENGKVKLSSVYALSSKGRGTNIIFQSHANNTAQMQLLLGDGDVEGAGGLKDLQWLKEYWLGEERHNVPCFLAALSKELYEAVTRVEKRSAWRMEIGEDEGEEDRPAPAAGGQRDGDGDAVMHA</sequence>
<feature type="region of interest" description="Disordered" evidence="9">
    <location>
        <begin position="230"/>
        <end position="272"/>
    </location>
</feature>
<feature type="coiled-coil region" evidence="8">
    <location>
        <begin position="526"/>
        <end position="588"/>
    </location>
</feature>
<dbReference type="GO" id="GO:0072686">
    <property type="term" value="C:mitotic spindle"/>
    <property type="evidence" value="ECO:0007669"/>
    <property type="project" value="TreeGrafter"/>
</dbReference>
<evidence type="ECO:0000256" key="1">
    <source>
        <dbReference type="ARBA" id="ARBA00004123"/>
    </source>
</evidence>
<evidence type="ECO:0000256" key="4">
    <source>
        <dbReference type="ARBA" id="ARBA00022618"/>
    </source>
</evidence>
<dbReference type="AlphaFoldDB" id="A0AAN6GTA2"/>
<name>A0AAN6GTA2_9BASI</name>
<dbReference type="GO" id="GO:0008168">
    <property type="term" value="F:methyltransferase activity"/>
    <property type="evidence" value="ECO:0007669"/>
    <property type="project" value="UniProtKB-KW"/>
</dbReference>
<gene>
    <name evidence="10" type="primary">MAD1</name>
    <name evidence="10" type="ORF">OC846_001800</name>
</gene>
<accession>A0AAN6GTA2</accession>
<dbReference type="InterPro" id="IPR008672">
    <property type="entry name" value="Mad1"/>
</dbReference>
<evidence type="ECO:0000256" key="2">
    <source>
        <dbReference type="ARBA" id="ARBA00008029"/>
    </source>
</evidence>
<keyword evidence="11" id="KW-1185">Reference proteome</keyword>
<dbReference type="GO" id="GO:0007094">
    <property type="term" value="P:mitotic spindle assembly checkpoint signaling"/>
    <property type="evidence" value="ECO:0007669"/>
    <property type="project" value="InterPro"/>
</dbReference>
<reference evidence="10" key="1">
    <citation type="journal article" date="2023" name="PhytoFront">
        <title>Draft Genome Resources of Seven Strains of Tilletia horrida, Causal Agent of Kernel Smut of Rice.</title>
        <authorList>
            <person name="Khanal S."/>
            <person name="Antony Babu S."/>
            <person name="Zhou X.G."/>
        </authorList>
    </citation>
    <scope>NUCLEOTIDE SEQUENCE</scope>
    <source>
        <strain evidence="10">TX6</strain>
    </source>
</reference>
<dbReference type="GO" id="GO:0032259">
    <property type="term" value="P:methylation"/>
    <property type="evidence" value="ECO:0007669"/>
    <property type="project" value="UniProtKB-KW"/>
</dbReference>
<keyword evidence="10" id="KW-0489">Methyltransferase</keyword>
<evidence type="ECO:0000256" key="8">
    <source>
        <dbReference type="SAM" id="Coils"/>
    </source>
</evidence>
<feature type="region of interest" description="Disordered" evidence="9">
    <location>
        <begin position="802"/>
        <end position="831"/>
    </location>
</feature>
<proteinExistence type="inferred from homology"/>
<feature type="compositionally biased region" description="Acidic residues" evidence="9">
    <location>
        <begin position="628"/>
        <end position="638"/>
    </location>
</feature>
<feature type="compositionally biased region" description="Low complexity" evidence="9">
    <location>
        <begin position="101"/>
        <end position="125"/>
    </location>
</feature>
<dbReference type="Gene3D" id="1.20.5.170">
    <property type="match status" value="1"/>
</dbReference>
<comment type="subcellular location">
    <subcellularLocation>
        <location evidence="1">Nucleus</location>
    </subcellularLocation>
</comment>
<dbReference type="PANTHER" id="PTHR23168">
    <property type="entry name" value="MITOTIC SPINDLE ASSEMBLY CHECKPOINT PROTEIN MAD1 MITOTIC ARREST DEFICIENT-LIKE PROTEIN 1"/>
    <property type="match status" value="1"/>
</dbReference>